<keyword evidence="1" id="KW-0812">Transmembrane</keyword>
<gene>
    <name evidence="2" type="ORF">CGZ75_20620</name>
</gene>
<evidence type="ECO:0000256" key="1">
    <source>
        <dbReference type="SAM" id="Phobius"/>
    </source>
</evidence>
<dbReference type="OrthoDB" id="9826803at2"/>
<name>A0A229NU92_9BACL</name>
<sequence length="173" mass="18584">MILNAGQAETSGFGGSSRLSMVLVLFILLCIVVSTFLPNTIVAEEAANIGAGSVEFHVINNTGYAFFMYKISGDIAQNPTSFNLRPNGGSTTVFVVNPSPVGLTKVTSSFLVHNPRFGGDFDRDGLVIVTMAVRETTIGIPYRRFDSVQIARAPLYNPIGYLISGLTLTFNNL</sequence>
<dbReference type="RefSeq" id="WP_089526159.1">
    <property type="nucleotide sequence ID" value="NZ_NMUQ01000003.1"/>
</dbReference>
<dbReference type="AlphaFoldDB" id="A0A229NU92"/>
<protein>
    <submittedName>
        <fullName evidence="2">Uncharacterized protein</fullName>
    </submittedName>
</protein>
<keyword evidence="3" id="KW-1185">Reference proteome</keyword>
<reference evidence="2 3" key="1">
    <citation type="submission" date="2017-07" db="EMBL/GenBank/DDBJ databases">
        <title>Paenibacillus herberti R33 genome sequencing and assembly.</title>
        <authorList>
            <person name="Su W."/>
        </authorList>
    </citation>
    <scope>NUCLEOTIDE SEQUENCE [LARGE SCALE GENOMIC DNA]</scope>
    <source>
        <strain evidence="2 3">R33</strain>
    </source>
</reference>
<evidence type="ECO:0000313" key="2">
    <source>
        <dbReference type="EMBL" id="OXM13453.1"/>
    </source>
</evidence>
<organism evidence="2 3">
    <name type="scientific">Paenibacillus herberti</name>
    <dbReference type="NCBI Taxonomy" id="1619309"/>
    <lineage>
        <taxon>Bacteria</taxon>
        <taxon>Bacillati</taxon>
        <taxon>Bacillota</taxon>
        <taxon>Bacilli</taxon>
        <taxon>Bacillales</taxon>
        <taxon>Paenibacillaceae</taxon>
        <taxon>Paenibacillus</taxon>
    </lineage>
</organism>
<accession>A0A229NU92</accession>
<dbReference type="EMBL" id="NMUQ01000003">
    <property type="protein sequence ID" value="OXM13453.1"/>
    <property type="molecule type" value="Genomic_DNA"/>
</dbReference>
<feature type="transmembrane region" description="Helical" evidence="1">
    <location>
        <begin position="19"/>
        <end position="37"/>
    </location>
</feature>
<keyword evidence="1" id="KW-1133">Transmembrane helix</keyword>
<keyword evidence="1" id="KW-0472">Membrane</keyword>
<proteinExistence type="predicted"/>
<dbReference type="Proteomes" id="UP000215145">
    <property type="component" value="Unassembled WGS sequence"/>
</dbReference>
<evidence type="ECO:0000313" key="3">
    <source>
        <dbReference type="Proteomes" id="UP000215145"/>
    </source>
</evidence>
<comment type="caution">
    <text evidence="2">The sequence shown here is derived from an EMBL/GenBank/DDBJ whole genome shotgun (WGS) entry which is preliminary data.</text>
</comment>